<evidence type="ECO:0000313" key="10">
    <source>
        <dbReference type="Proteomes" id="UP001197247"/>
    </source>
</evidence>
<dbReference type="InterPro" id="IPR008146">
    <property type="entry name" value="Gln_synth_cat_dom"/>
</dbReference>
<evidence type="ECO:0000256" key="4">
    <source>
        <dbReference type="ARBA" id="ARBA00022840"/>
    </source>
</evidence>
<proteinExistence type="inferred from homology"/>
<dbReference type="PROSITE" id="PS51987">
    <property type="entry name" value="GS_CATALYTIC"/>
    <property type="match status" value="1"/>
</dbReference>
<evidence type="ECO:0000256" key="3">
    <source>
        <dbReference type="ARBA" id="ARBA00022741"/>
    </source>
</evidence>
<dbReference type="PROSITE" id="PS51986">
    <property type="entry name" value="GS_BETA_GRASP"/>
    <property type="match status" value="1"/>
</dbReference>
<dbReference type="Gene3D" id="3.30.590.10">
    <property type="entry name" value="Glutamine synthetase/guanido kinase, catalytic domain"/>
    <property type="match status" value="1"/>
</dbReference>
<dbReference type="Pfam" id="PF00120">
    <property type="entry name" value="Gln-synt_C"/>
    <property type="match status" value="1"/>
</dbReference>
<keyword evidence="10" id="KW-1185">Reference proteome</keyword>
<feature type="domain" description="GS catalytic" evidence="8">
    <location>
        <begin position="110"/>
        <end position="441"/>
    </location>
</feature>
<keyword evidence="2" id="KW-0436">Ligase</keyword>
<comment type="caution">
    <text evidence="9">The sequence shown here is derived from an EMBL/GenBank/DDBJ whole genome shotgun (WGS) entry which is preliminary data.</text>
</comment>
<dbReference type="PANTHER" id="PTHR43785:SF12">
    <property type="entry name" value="TYPE-1 GLUTAMINE SYNTHETASE 2"/>
    <property type="match status" value="1"/>
</dbReference>
<accession>A0ABS5THE9</accession>
<dbReference type="PANTHER" id="PTHR43785">
    <property type="entry name" value="GAMMA-GLUTAMYLPUTRESCINE SYNTHETASE"/>
    <property type="match status" value="1"/>
</dbReference>
<dbReference type="SUPFAM" id="SSF55931">
    <property type="entry name" value="Glutamine synthetase/guanido kinase"/>
    <property type="match status" value="1"/>
</dbReference>
<protein>
    <submittedName>
        <fullName evidence="9">Glutamine synthetase</fullName>
    </submittedName>
</protein>
<dbReference type="InterPro" id="IPR008147">
    <property type="entry name" value="Gln_synt_N"/>
</dbReference>
<evidence type="ECO:0000259" key="8">
    <source>
        <dbReference type="PROSITE" id="PS51987"/>
    </source>
</evidence>
<dbReference type="RefSeq" id="WP_214156810.1">
    <property type="nucleotide sequence ID" value="NZ_JAHBAY010000006.1"/>
</dbReference>
<dbReference type="InterPro" id="IPR014746">
    <property type="entry name" value="Gln_synth/guanido_kin_cat_dom"/>
</dbReference>
<evidence type="ECO:0000256" key="2">
    <source>
        <dbReference type="ARBA" id="ARBA00022598"/>
    </source>
</evidence>
<dbReference type="InterPro" id="IPR036651">
    <property type="entry name" value="Gln_synt_N_sf"/>
</dbReference>
<gene>
    <name evidence="9" type="ORF">KIH74_16370</name>
</gene>
<keyword evidence="3" id="KW-0547">Nucleotide-binding</keyword>
<organism evidence="9 10">
    <name type="scientific">Kineosporia corallincola</name>
    <dbReference type="NCBI Taxonomy" id="2835133"/>
    <lineage>
        <taxon>Bacteria</taxon>
        <taxon>Bacillati</taxon>
        <taxon>Actinomycetota</taxon>
        <taxon>Actinomycetes</taxon>
        <taxon>Kineosporiales</taxon>
        <taxon>Kineosporiaceae</taxon>
        <taxon>Kineosporia</taxon>
    </lineage>
</organism>
<feature type="domain" description="GS beta-grasp" evidence="7">
    <location>
        <begin position="17"/>
        <end position="103"/>
    </location>
</feature>
<evidence type="ECO:0000259" key="7">
    <source>
        <dbReference type="PROSITE" id="PS51986"/>
    </source>
</evidence>
<dbReference type="EMBL" id="JAHBAY010000006">
    <property type="protein sequence ID" value="MBT0770521.1"/>
    <property type="molecule type" value="Genomic_DNA"/>
</dbReference>
<dbReference type="Gene3D" id="3.10.20.70">
    <property type="entry name" value="Glutamine synthetase, N-terminal domain"/>
    <property type="match status" value="1"/>
</dbReference>
<dbReference type="Proteomes" id="UP001197247">
    <property type="component" value="Unassembled WGS sequence"/>
</dbReference>
<name>A0ABS5THE9_9ACTN</name>
<dbReference type="SMART" id="SM01230">
    <property type="entry name" value="Gln-synt_C"/>
    <property type="match status" value="1"/>
</dbReference>
<evidence type="ECO:0000256" key="6">
    <source>
        <dbReference type="RuleBase" id="RU000384"/>
    </source>
</evidence>
<evidence type="ECO:0000256" key="1">
    <source>
        <dbReference type="ARBA" id="ARBA00009897"/>
    </source>
</evidence>
<comment type="similarity">
    <text evidence="1 5 6">Belongs to the glutamine synthetase family.</text>
</comment>
<reference evidence="9 10" key="1">
    <citation type="submission" date="2021-05" db="EMBL/GenBank/DDBJ databases">
        <title>Kineosporia and Streptomyces sp. nov. two new marine actinobacteria isolated from Coral.</title>
        <authorList>
            <person name="Buangrab K."/>
            <person name="Sutthacheep M."/>
            <person name="Yeemin T."/>
            <person name="Harunari E."/>
            <person name="Igarashi Y."/>
            <person name="Kanchanasin P."/>
            <person name="Tanasupawat S."/>
            <person name="Phongsopitanun W."/>
        </authorList>
    </citation>
    <scope>NUCLEOTIDE SEQUENCE [LARGE SCALE GENOMIC DNA]</scope>
    <source>
        <strain evidence="9 10">J2-2</strain>
    </source>
</reference>
<keyword evidence="4" id="KW-0067">ATP-binding</keyword>
<dbReference type="SUPFAM" id="SSF54368">
    <property type="entry name" value="Glutamine synthetase, N-terminal domain"/>
    <property type="match status" value="1"/>
</dbReference>
<evidence type="ECO:0000256" key="5">
    <source>
        <dbReference type="PROSITE-ProRule" id="PRU01330"/>
    </source>
</evidence>
<sequence>MAAPLELEEFERLVGSGHVDTVLVVWTDPAGRLQGERVHARHFSGSVLAGGLNLEPGRADPSAAALAAPSGALVLRPDPATLRPAPWLAGSVMVQGDLFRADGLPVRTSPRQVLSAQVKEAADLGVVPTGAVSSQFTVFGATYAEAAGQFWSALPGGSGNGLGGTNVDEDLLRDLRQTAYNSGLTVRSSHGTGVPGQHDIAFQHDDLVRTADNHVAFRALATELARRHDKSLTFMARYDDRPGNGARLSMSLRGLDGAFVFADTANQDYSDGRSAVFRSFVAGVLATLRDFTLLYAPTVNSYKRFRHDPAAPTAITWGEGGTASALRVAGRGETLRVQNRVPGADVNPYLALAGMLAGGLYGIRAGLPLEQPLIGDSRAPGLARVPATLAAARETFAGSDLARNAFGEDVVAMCLRAADAELDAFGTTVTDWERRRGFEMQ</sequence>
<evidence type="ECO:0000313" key="9">
    <source>
        <dbReference type="EMBL" id="MBT0770521.1"/>
    </source>
</evidence>